<name>A0A7U7J1H8_9PROT</name>
<reference evidence="2 3" key="2">
    <citation type="journal article" date="2014" name="PLoS ONE">
        <title>Evolution of mitochondria reconstructed from the energy metabolism of living bacteria.</title>
        <authorList>
            <person name="Degli Esposti M."/>
            <person name="Chouaia B."/>
            <person name="Comandatore F."/>
            <person name="Crotti E."/>
            <person name="Sassera D."/>
            <person name="Lievens P.M."/>
            <person name="Daffonchio D."/>
            <person name="Bandi C."/>
        </authorList>
    </citation>
    <scope>NUCLEOTIDE SEQUENCE [LARGE SCALE GENOMIC DNA]</scope>
    <source>
        <strain evidence="3">AM169</strain>
    </source>
</reference>
<evidence type="ECO:0000256" key="1">
    <source>
        <dbReference type="SAM" id="MobiDB-lite"/>
    </source>
</evidence>
<organism evidence="2 3">
    <name type="scientific">Parasaccharibacter apium</name>
    <dbReference type="NCBI Taxonomy" id="1510841"/>
    <lineage>
        <taxon>Bacteria</taxon>
        <taxon>Pseudomonadati</taxon>
        <taxon>Pseudomonadota</taxon>
        <taxon>Alphaproteobacteria</taxon>
        <taxon>Acetobacterales</taxon>
        <taxon>Acetobacteraceae</taxon>
        <taxon>Parasaccharibacter</taxon>
    </lineage>
</organism>
<gene>
    <name evidence="2" type="ORF">SACS_1304</name>
</gene>
<dbReference type="Proteomes" id="UP000027590">
    <property type="component" value="Unassembled WGS sequence"/>
</dbReference>
<evidence type="ECO:0000313" key="2">
    <source>
        <dbReference type="EMBL" id="CDG34042.1"/>
    </source>
</evidence>
<reference evidence="2 3" key="1">
    <citation type="journal article" date="2014" name="Genome Biol. Evol.">
        <title>Acetic acid bacteria genomes reveal functional traits for adaptation to life in insect guts.</title>
        <authorList>
            <person name="Chouaia B."/>
            <person name="Gaiarsa S."/>
            <person name="Crotti E."/>
            <person name="Comandatore F."/>
            <person name="Degli Esposti M."/>
            <person name="Ricci I."/>
            <person name="Alma A."/>
            <person name="Favia G."/>
            <person name="Bandi C."/>
            <person name="Daffonchio D."/>
        </authorList>
    </citation>
    <scope>NUCLEOTIDE SEQUENCE [LARGE SCALE GENOMIC DNA]</scope>
    <source>
        <strain evidence="3">AM169</strain>
    </source>
</reference>
<feature type="compositionally biased region" description="Polar residues" evidence="1">
    <location>
        <begin position="45"/>
        <end position="58"/>
    </location>
</feature>
<feature type="region of interest" description="Disordered" evidence="1">
    <location>
        <begin position="1"/>
        <end position="58"/>
    </location>
</feature>
<sequence>MARDTRQSGPCVRNISPAPHGSGKYGPSLEQAGRKRKYSDDAFQTRASGSVSRKSAMA</sequence>
<evidence type="ECO:0000313" key="3">
    <source>
        <dbReference type="Proteomes" id="UP000027590"/>
    </source>
</evidence>
<comment type="caution">
    <text evidence="2">The sequence shown here is derived from an EMBL/GenBank/DDBJ whole genome shotgun (WGS) entry which is preliminary data.</text>
</comment>
<protein>
    <submittedName>
        <fullName evidence="2">Uncharacterized protein</fullName>
    </submittedName>
</protein>
<dbReference type="EMBL" id="CBLY010000006">
    <property type="protein sequence ID" value="CDG34042.1"/>
    <property type="molecule type" value="Genomic_DNA"/>
</dbReference>
<dbReference type="AlphaFoldDB" id="A0A7U7J1H8"/>
<accession>A0A7U7J1H8</accession>
<proteinExistence type="predicted"/>